<keyword evidence="2" id="KW-1185">Reference proteome</keyword>
<gene>
    <name evidence="1" type="ORF">ACFPOF_29965</name>
</gene>
<evidence type="ECO:0000313" key="1">
    <source>
        <dbReference type="EMBL" id="MFC5406973.1"/>
    </source>
</evidence>
<accession>A0ABW0I2Q2</accession>
<dbReference type="InterPro" id="IPR017853">
    <property type="entry name" value="GH"/>
</dbReference>
<organism evidence="1 2">
    <name type="scientific">Cohnella soli</name>
    <dbReference type="NCBI Taxonomy" id="425005"/>
    <lineage>
        <taxon>Bacteria</taxon>
        <taxon>Bacillati</taxon>
        <taxon>Bacillota</taxon>
        <taxon>Bacilli</taxon>
        <taxon>Bacillales</taxon>
        <taxon>Paenibacillaceae</taxon>
        <taxon>Cohnella</taxon>
    </lineage>
</organism>
<dbReference type="SUPFAM" id="SSF51445">
    <property type="entry name" value="(Trans)glycosidases"/>
    <property type="match status" value="1"/>
</dbReference>
<reference evidence="2" key="1">
    <citation type="journal article" date="2019" name="Int. J. Syst. Evol. Microbiol.">
        <title>The Global Catalogue of Microorganisms (GCM) 10K type strain sequencing project: providing services to taxonomists for standard genome sequencing and annotation.</title>
        <authorList>
            <consortium name="The Broad Institute Genomics Platform"/>
            <consortium name="The Broad Institute Genome Sequencing Center for Infectious Disease"/>
            <person name="Wu L."/>
            <person name="Ma J."/>
        </authorList>
    </citation>
    <scope>NUCLEOTIDE SEQUENCE [LARGE SCALE GENOMIC DNA]</scope>
    <source>
        <strain evidence="2">CGMCC 1.18575</strain>
    </source>
</reference>
<dbReference type="EMBL" id="JBHSMI010000067">
    <property type="protein sequence ID" value="MFC5406973.1"/>
    <property type="molecule type" value="Genomic_DNA"/>
</dbReference>
<dbReference type="Proteomes" id="UP001596113">
    <property type="component" value="Unassembled WGS sequence"/>
</dbReference>
<dbReference type="PROSITE" id="PS51257">
    <property type="entry name" value="PROKAR_LIPOPROTEIN"/>
    <property type="match status" value="1"/>
</dbReference>
<comment type="caution">
    <text evidence="1">The sequence shown here is derived from an EMBL/GenBank/DDBJ whole genome shotgun (WGS) entry which is preliminary data.</text>
</comment>
<dbReference type="InterPro" id="IPR013785">
    <property type="entry name" value="Aldolase_TIM"/>
</dbReference>
<evidence type="ECO:0000313" key="2">
    <source>
        <dbReference type="Proteomes" id="UP001596113"/>
    </source>
</evidence>
<protein>
    <recommendedName>
        <fullName evidence="3">Alpha-galactosidase</fullName>
    </recommendedName>
</protein>
<dbReference type="RefSeq" id="WP_378139226.1">
    <property type="nucleotide sequence ID" value="NZ_JBHSMI010000067.1"/>
</dbReference>
<name>A0ABW0I2Q2_9BACL</name>
<sequence>MKLFSTQASVSATGIEVGQNGSGMHISLSCPLFITDQGAARTVPAAEAEAEAASAKAVASGSPVKRKFQAAFPGTDGLLEIELNVQWFPAEGVWRKWARYKADALLAGTVLQEVVLEQLDTETNRFLSIELGTGLGGHASQSQPAFFQGFFAGIEFPVASTRLEEGRLIVAHRPGVKLQAEAWAETKKVVYGLAAAGGEKAAFQAYVRAHSVTPEHFHFNYNSWYTSPVPYSEDDILGIMRAFKENLYDPHGISFDTFCIDMGWSNPHSIWEINERLFPEGFAKLEQAAAAMNSSLGLWISPTACYMDALDKDWAKEQGYGTSSVEWSGEHTIRYVCLGDPSYQAKLKERLIDLVRRYRIRHIKFDGCMLECQEPDHGHAVGNLSTEAIAEGIIDVFVELHKVQPEVWFETTCFGWNPSPWWLFYVNSVLGTHGDDVPFGRVPAPVYRESYTSARDFFNLQGSMKSVVPEESKEVLGFVHQTQDPLLNDGIMTIMRGHKFFPVYMNPNVMNADRWKQFADLLKWARANETALANTEPLLPVSWTDGGVPAFSNDVMMPREPYGYAHWGEGGGLIVIRNPWIRPGSYRLEIPADLALSAVTLNAVSLYPETRVYGREILQGQTLDVPLAPYETVLLSIGPNQSVTELNFADEVIKSYIQADIERSELTPAALSFEALLDISTPDAELIVLFDGQGTAPVAGADQSVKINGVDSEVEVETSEAGWAHSWIPKKEDWCILKAPLVAGQSRVEIEWPMASSANEVSIWVWATRPGARTAAVYPNALPEPERLSLSARRLFEYKAPEPDR</sequence>
<dbReference type="Gene3D" id="3.20.20.70">
    <property type="entry name" value="Aldolase class I"/>
    <property type="match status" value="1"/>
</dbReference>
<evidence type="ECO:0008006" key="3">
    <source>
        <dbReference type="Google" id="ProtNLM"/>
    </source>
</evidence>
<proteinExistence type="predicted"/>